<dbReference type="GO" id="GO:0004843">
    <property type="term" value="F:cysteine-type deubiquitinase activity"/>
    <property type="evidence" value="ECO:0007669"/>
    <property type="project" value="UniProtKB-EC"/>
</dbReference>
<keyword evidence="4" id="KW-1185">Reference proteome</keyword>
<dbReference type="Proteomes" id="UP000649617">
    <property type="component" value="Unassembled WGS sequence"/>
</dbReference>
<organism evidence="3 4">
    <name type="scientific">Symbiodinium pilosum</name>
    <name type="common">Dinoflagellate</name>
    <dbReference type="NCBI Taxonomy" id="2952"/>
    <lineage>
        <taxon>Eukaryota</taxon>
        <taxon>Sar</taxon>
        <taxon>Alveolata</taxon>
        <taxon>Dinophyceae</taxon>
        <taxon>Suessiales</taxon>
        <taxon>Symbiodiniaceae</taxon>
        <taxon>Symbiodinium</taxon>
    </lineage>
</organism>
<proteinExistence type="inferred from homology"/>
<reference evidence="3" key="1">
    <citation type="submission" date="2021-02" db="EMBL/GenBank/DDBJ databases">
        <authorList>
            <person name="Dougan E. K."/>
            <person name="Rhodes N."/>
            <person name="Thang M."/>
            <person name="Chan C."/>
        </authorList>
    </citation>
    <scope>NUCLEOTIDE SEQUENCE</scope>
</reference>
<evidence type="ECO:0000259" key="2">
    <source>
        <dbReference type="SMART" id="SM01174"/>
    </source>
</evidence>
<dbReference type="OrthoDB" id="10263628at2759"/>
<dbReference type="Pfam" id="PF13898">
    <property type="entry name" value="MINDY-3_4_CD"/>
    <property type="match status" value="1"/>
</dbReference>
<feature type="domain" description="Deubiquitinating enzyme MINDY-3/4 conserved" evidence="2">
    <location>
        <begin position="617"/>
        <end position="947"/>
    </location>
</feature>
<comment type="similarity">
    <text evidence="1">Belongs to the MINDY deubiquitinase family. FAM188 subfamily.</text>
</comment>
<dbReference type="GO" id="GO:0006508">
    <property type="term" value="P:proteolysis"/>
    <property type="evidence" value="ECO:0007669"/>
    <property type="project" value="UniProtKB-KW"/>
</dbReference>
<dbReference type="PANTHER" id="PTHR12473:SF8">
    <property type="entry name" value="UBIQUITIN CARBOXYL-TERMINAL HYDROLASE MINDY-4-RELATED"/>
    <property type="match status" value="1"/>
</dbReference>
<name>A0A812THM4_SYMPI</name>
<accession>A0A812THM4</accession>
<dbReference type="InterPro" id="IPR025257">
    <property type="entry name" value="MINDY-3/4_CD"/>
</dbReference>
<dbReference type="Gene3D" id="3.20.20.80">
    <property type="entry name" value="Glycosidases"/>
    <property type="match status" value="1"/>
</dbReference>
<evidence type="ECO:0000313" key="4">
    <source>
        <dbReference type="Proteomes" id="UP000649617"/>
    </source>
</evidence>
<gene>
    <name evidence="3" type="primary">mindy4</name>
    <name evidence="3" type="ORF">SPIL2461_LOCUS13699</name>
</gene>
<comment type="caution">
    <text evidence="3">The sequence shown here is derived from an EMBL/GenBank/DDBJ whole genome shotgun (WGS) entry which is preliminary data.</text>
</comment>
<dbReference type="GO" id="GO:1990380">
    <property type="term" value="F:K48-linked deubiquitinase activity"/>
    <property type="evidence" value="ECO:0007669"/>
    <property type="project" value="InterPro"/>
</dbReference>
<dbReference type="SMART" id="SM01174">
    <property type="entry name" value="DUF4205"/>
    <property type="match status" value="1"/>
</dbReference>
<dbReference type="SUPFAM" id="SSF51445">
    <property type="entry name" value="(Trans)glycosidases"/>
    <property type="match status" value="1"/>
</dbReference>
<dbReference type="PANTHER" id="PTHR12473">
    <property type="entry name" value="UBIQUITIN CARBOXYL-TERMINAL HYDROLASE MINDY-4-RELATED"/>
    <property type="match status" value="1"/>
</dbReference>
<dbReference type="AlphaFoldDB" id="A0A812THM4"/>
<dbReference type="InterPro" id="IPR039785">
    <property type="entry name" value="MINY3/4"/>
</dbReference>
<dbReference type="InterPro" id="IPR017853">
    <property type="entry name" value="GH"/>
</dbReference>
<evidence type="ECO:0000256" key="1">
    <source>
        <dbReference type="ARBA" id="ARBA00011074"/>
    </source>
</evidence>
<sequence>MAKQLLGVLEESQDLRLQHPLRWETELARLRSSGHQFYLLRISCDDWPEGLSGLLTAAECLQRHGLQPVAFVSHPAPSPDVYVDLIRNLSSSIRRWVTLLRPHNGSPSACVVDPTRCRRRRWGVGSAPAQSEPQPLGESFLGLHRALLSHAAAGRVLQEVSESELGIMIETNWLEPNKTCQNQEAFSKAKDHSERIMLCQIGSVLSPIFHGHYPKGLSLPLPCFSAEVQSHLAHTSFLMILHSHAGQLYVSPKDLKTEILHMPADSGTLSKVLKWLSQRGYCPPPVHGMGGLHVIGSPGISNQQLAVRSAQHGLPLRGFWHNAEEAGDSCMHAEGCLRQSDGHPAKSCLFMHPMAEVATLSWMDPGSVFITLEFLELCVCLDLRMDIQQLLLGLDNKGSSGHVLKASGLEMEASRENCRRSSWSSLLDRATQRNIQKRVRQEAGYSSNSSLAASELAVDFFLCLRRLHRSQGKRHSQLPSGRSAERCEEATTTAAATLQAVVQLKVGRDKVRLSPRLSEDLVAAEVARVQALGTALQRRPEPPALEVCRKWKDRSSRCEGTPDPLQAQAAVAACCFWWGSRMMGRGEECKDVAGGDVGGIVPPRIGEPLGSLDAETLMSVVGTAELPEAWKQGFFFAGYQPYGLQQVNGGPCGVIAVIQAFLIRSLHSRVPSIEALLEVDENLRQEALVDAIAEVLFRNVGDNKKAVVLVPSSASASVLGVSQLRCLQPAIFTSYDQLRYHLNQRPYRDIFFNPSGCGVPILLFSMIWTRGVEGCRARDFDDPKTGAMVGGHGYCTQELVNLMTFGRAYSNVFDGTKRLGSAKDGWMVLQGAPRRPSIGFLSLFEAYACIEVGSRYKGPTSPVWVVCAESHYTVLFSADAAVNPQDCDKVLDLFYFDQLARQSERIRLTVIPKQLPAHLSTGFEEAESMIDRCIRTKWKEASVDWNGSEVIL</sequence>
<evidence type="ECO:0000313" key="3">
    <source>
        <dbReference type="EMBL" id="CAE7522819.1"/>
    </source>
</evidence>
<dbReference type="GO" id="GO:0071108">
    <property type="term" value="P:protein K48-linked deubiquitination"/>
    <property type="evidence" value="ECO:0007669"/>
    <property type="project" value="InterPro"/>
</dbReference>
<dbReference type="EMBL" id="CAJNIZ010030302">
    <property type="protein sequence ID" value="CAE7522819.1"/>
    <property type="molecule type" value="Genomic_DNA"/>
</dbReference>
<protein>
    <submittedName>
        <fullName evidence="3">Mindy4 protein</fullName>
    </submittedName>
</protein>